<dbReference type="OrthoDB" id="2735536at2759"/>
<dbReference type="Gene3D" id="3.40.50.720">
    <property type="entry name" value="NAD(P)-binding Rossmann-like Domain"/>
    <property type="match status" value="1"/>
</dbReference>
<comment type="caution">
    <text evidence="1">The sequence shown here is derived from an EMBL/GenBank/DDBJ whole genome shotgun (WGS) entry which is preliminary data.</text>
</comment>
<protein>
    <submittedName>
        <fullName evidence="1">Uncharacterized protein</fullName>
    </submittedName>
</protein>
<name>A0A835LLL5_9MAGN</name>
<dbReference type="EMBL" id="JADFTS010000006">
    <property type="protein sequence ID" value="KAF9600143.1"/>
    <property type="molecule type" value="Genomic_DNA"/>
</dbReference>
<evidence type="ECO:0000313" key="1">
    <source>
        <dbReference type="EMBL" id="KAF9600143.1"/>
    </source>
</evidence>
<dbReference type="AlphaFoldDB" id="A0A835LLL5"/>
<dbReference type="Proteomes" id="UP000631114">
    <property type="component" value="Unassembled WGS sequence"/>
</dbReference>
<gene>
    <name evidence="1" type="ORF">IFM89_004754</name>
</gene>
<keyword evidence="2" id="KW-1185">Reference proteome</keyword>
<sequence>MSVRDVADALLLTYEKPKAQGLCLAYITRARDMVEKLTSIYPNYDYPKSFIEVGADEKMSSKKLEHLGWRYRPL</sequence>
<accession>A0A835LLL5</accession>
<reference evidence="1 2" key="1">
    <citation type="submission" date="2020-10" db="EMBL/GenBank/DDBJ databases">
        <title>The Coptis chinensis genome and diversification of protoberbering-type alkaloids.</title>
        <authorList>
            <person name="Wang B."/>
            <person name="Shu S."/>
            <person name="Song C."/>
            <person name="Liu Y."/>
        </authorList>
    </citation>
    <scope>NUCLEOTIDE SEQUENCE [LARGE SCALE GENOMIC DNA]</scope>
    <source>
        <strain evidence="1">HL-2020</strain>
        <tissue evidence="1">Leaf</tissue>
    </source>
</reference>
<proteinExistence type="predicted"/>
<organism evidence="1 2">
    <name type="scientific">Coptis chinensis</name>
    <dbReference type="NCBI Taxonomy" id="261450"/>
    <lineage>
        <taxon>Eukaryota</taxon>
        <taxon>Viridiplantae</taxon>
        <taxon>Streptophyta</taxon>
        <taxon>Embryophyta</taxon>
        <taxon>Tracheophyta</taxon>
        <taxon>Spermatophyta</taxon>
        <taxon>Magnoliopsida</taxon>
        <taxon>Ranunculales</taxon>
        <taxon>Ranunculaceae</taxon>
        <taxon>Coptidoideae</taxon>
        <taxon>Coptis</taxon>
    </lineage>
</organism>
<evidence type="ECO:0000313" key="2">
    <source>
        <dbReference type="Proteomes" id="UP000631114"/>
    </source>
</evidence>